<evidence type="ECO:0000256" key="4">
    <source>
        <dbReference type="ARBA" id="ARBA00022679"/>
    </source>
</evidence>
<comment type="subcellular location">
    <subcellularLocation>
        <location evidence="6">Cytoplasm</location>
    </subcellularLocation>
</comment>
<evidence type="ECO:0000256" key="2">
    <source>
        <dbReference type="ARBA" id="ARBA00022552"/>
    </source>
</evidence>
<dbReference type="EC" id="2.1.1.185" evidence="6"/>
<dbReference type="InterPro" id="IPR029064">
    <property type="entry name" value="Ribosomal_eL30-like_sf"/>
</dbReference>
<dbReference type="GO" id="GO:0070039">
    <property type="term" value="F:rRNA (guanosine-2'-O-)-methyltransferase activity"/>
    <property type="evidence" value="ECO:0007669"/>
    <property type="project" value="UniProtKB-UniRule"/>
</dbReference>
<dbReference type="SUPFAM" id="SSF75217">
    <property type="entry name" value="alpha/beta knot"/>
    <property type="match status" value="1"/>
</dbReference>
<dbReference type="GO" id="GO:0005829">
    <property type="term" value="C:cytosol"/>
    <property type="evidence" value="ECO:0007669"/>
    <property type="project" value="TreeGrafter"/>
</dbReference>
<dbReference type="SMART" id="SM00967">
    <property type="entry name" value="SpoU_sub_bind"/>
    <property type="match status" value="1"/>
</dbReference>
<dbReference type="PANTHER" id="PTHR46429:SF1">
    <property type="entry name" value="23S RRNA (GUANOSINE-2'-O-)-METHYLTRANSFERASE RLMB"/>
    <property type="match status" value="1"/>
</dbReference>
<evidence type="ECO:0000313" key="8">
    <source>
        <dbReference type="EMBL" id="SDK09946.1"/>
    </source>
</evidence>
<dbReference type="InterPro" id="IPR029028">
    <property type="entry name" value="Alpha/beta_knot_MTases"/>
</dbReference>
<evidence type="ECO:0000256" key="6">
    <source>
        <dbReference type="HAMAP-Rule" id="MF_01887"/>
    </source>
</evidence>
<dbReference type="InterPro" id="IPR001537">
    <property type="entry name" value="SpoU_MeTrfase"/>
</dbReference>
<comment type="catalytic activity">
    <reaction evidence="6">
        <text>guanosine(2251) in 23S rRNA + S-adenosyl-L-methionine = 2'-O-methylguanosine(2251) in 23S rRNA + S-adenosyl-L-homocysteine + H(+)</text>
        <dbReference type="Rhea" id="RHEA:24140"/>
        <dbReference type="Rhea" id="RHEA-COMP:10239"/>
        <dbReference type="Rhea" id="RHEA-COMP:10241"/>
        <dbReference type="ChEBI" id="CHEBI:15378"/>
        <dbReference type="ChEBI" id="CHEBI:57856"/>
        <dbReference type="ChEBI" id="CHEBI:59789"/>
        <dbReference type="ChEBI" id="CHEBI:74269"/>
        <dbReference type="ChEBI" id="CHEBI:74445"/>
        <dbReference type="EC" id="2.1.1.185"/>
    </reaction>
</comment>
<proteinExistence type="inferred from homology"/>
<protein>
    <recommendedName>
        <fullName evidence="6">23S rRNA (guanosine-2'-O-)-methyltransferase RlmB</fullName>
        <ecNumber evidence="6">2.1.1.185</ecNumber>
    </recommendedName>
    <alternativeName>
        <fullName evidence="6">23S rRNA (guanosine2251 2'-O)-methyltransferase</fullName>
    </alternativeName>
    <alternativeName>
        <fullName evidence="6">23S rRNA Gm2251 2'-O-methyltransferase</fullName>
    </alternativeName>
</protein>
<organism evidence="8 9">
    <name type="scientific">Methylophilus rhizosphaerae</name>
    <dbReference type="NCBI Taxonomy" id="492660"/>
    <lineage>
        <taxon>Bacteria</taxon>
        <taxon>Pseudomonadati</taxon>
        <taxon>Pseudomonadota</taxon>
        <taxon>Betaproteobacteria</taxon>
        <taxon>Nitrosomonadales</taxon>
        <taxon>Methylophilaceae</taxon>
        <taxon>Methylophilus</taxon>
    </lineage>
</organism>
<evidence type="ECO:0000259" key="7">
    <source>
        <dbReference type="SMART" id="SM00967"/>
    </source>
</evidence>
<name>A0A1G8Z4J9_9PROT</name>
<keyword evidence="2 6" id="KW-0698">rRNA processing</keyword>
<evidence type="ECO:0000256" key="5">
    <source>
        <dbReference type="ARBA" id="ARBA00022691"/>
    </source>
</evidence>
<dbReference type="Gene3D" id="3.30.1330.30">
    <property type="match status" value="1"/>
</dbReference>
<dbReference type="InterPro" id="IPR024915">
    <property type="entry name" value="23S_rRNA_MeTrfase_RlmB"/>
</dbReference>
<dbReference type="InterPro" id="IPR029026">
    <property type="entry name" value="tRNA_m1G_MTases_N"/>
</dbReference>
<dbReference type="EMBL" id="FNFX01000001">
    <property type="protein sequence ID" value="SDK09946.1"/>
    <property type="molecule type" value="Genomic_DNA"/>
</dbReference>
<keyword evidence="3 6" id="KW-0489">Methyltransferase</keyword>
<dbReference type="Gene3D" id="3.40.1280.10">
    <property type="match status" value="1"/>
</dbReference>
<keyword evidence="5 6" id="KW-0949">S-adenosyl-L-methionine</keyword>
<dbReference type="RefSeq" id="WP_091468114.1">
    <property type="nucleotide sequence ID" value="NZ_FNFX01000001.1"/>
</dbReference>
<sequence length="253" mass="27774">MSETRILFGFHAVLSRMRQHGNSIQEIIIDQDRVDARMRDLLEMAKNQNIRVIQAERHRLDGFIGAHGRHQGVIARVVETPMPYKDIHDILESDLDEPPFFLILDGVQDPHNLGACLRVADAMGVHAIIAPKDRSVGLNGTVRKVASGAAETVPFIAVTNLARTMRELKEAGVYIIGTTMDAPGDLHNTRLEGPIALVMGAEGDGLRRLTQETCDALITIPMFGSVQSLNVSVASGIALYEIRRQRVLATGKQ</sequence>
<comment type="similarity">
    <text evidence="6">Belongs to the class IV-like SAM-binding methyltransferase superfamily. RNA methyltransferase TrmH family. RlmB subfamily.</text>
</comment>
<dbReference type="InterPro" id="IPR004441">
    <property type="entry name" value="rRNA_MeTrfase_TrmH"/>
</dbReference>
<feature type="domain" description="RNA 2-O ribose methyltransferase substrate binding" evidence="7">
    <location>
        <begin position="6"/>
        <end position="83"/>
    </location>
</feature>
<evidence type="ECO:0000313" key="9">
    <source>
        <dbReference type="Proteomes" id="UP000198629"/>
    </source>
</evidence>
<comment type="function">
    <text evidence="6">Specifically methylates the ribose of guanosine 2251 in 23S rRNA.</text>
</comment>
<dbReference type="OrthoDB" id="9785673at2"/>
<evidence type="ECO:0000256" key="3">
    <source>
        <dbReference type="ARBA" id="ARBA00022603"/>
    </source>
</evidence>
<keyword evidence="4 6" id="KW-0808">Transferase</keyword>
<dbReference type="AlphaFoldDB" id="A0A1G8Z4J9"/>
<dbReference type="FunFam" id="3.40.1280.10:FF:000008">
    <property type="entry name" value="Group 3 RNA methyltransferase TrmH"/>
    <property type="match status" value="1"/>
</dbReference>
<evidence type="ECO:0000256" key="1">
    <source>
        <dbReference type="ARBA" id="ARBA00022490"/>
    </source>
</evidence>
<keyword evidence="9" id="KW-1185">Reference proteome</keyword>
<dbReference type="GO" id="GO:0003723">
    <property type="term" value="F:RNA binding"/>
    <property type="evidence" value="ECO:0007669"/>
    <property type="project" value="InterPro"/>
</dbReference>
<reference evidence="9" key="1">
    <citation type="submission" date="2016-10" db="EMBL/GenBank/DDBJ databases">
        <authorList>
            <person name="Varghese N."/>
            <person name="Submissions S."/>
        </authorList>
    </citation>
    <scope>NUCLEOTIDE SEQUENCE [LARGE SCALE GENOMIC DNA]</scope>
    <source>
        <strain evidence="9">CBMB127</strain>
    </source>
</reference>
<dbReference type="STRING" id="492660.SAMN05192566_0086"/>
<feature type="binding site" evidence="6">
    <location>
        <position position="220"/>
    </location>
    <ligand>
        <name>S-adenosyl-L-methionine</name>
        <dbReference type="ChEBI" id="CHEBI:59789"/>
    </ligand>
</feature>
<dbReference type="Proteomes" id="UP000198629">
    <property type="component" value="Unassembled WGS sequence"/>
</dbReference>
<keyword evidence="1 6" id="KW-0963">Cytoplasm</keyword>
<dbReference type="InterPro" id="IPR013123">
    <property type="entry name" value="SpoU_subst-bd"/>
</dbReference>
<dbReference type="NCBIfam" id="TIGR00186">
    <property type="entry name" value="rRNA_methyl_3"/>
    <property type="match status" value="1"/>
</dbReference>
<dbReference type="Pfam" id="PF08032">
    <property type="entry name" value="SpoU_sub_bind"/>
    <property type="match status" value="1"/>
</dbReference>
<dbReference type="CDD" id="cd18103">
    <property type="entry name" value="SpoU-like_RlmB"/>
    <property type="match status" value="1"/>
</dbReference>
<feature type="binding site" evidence="6">
    <location>
        <position position="200"/>
    </location>
    <ligand>
        <name>S-adenosyl-L-methionine</name>
        <dbReference type="ChEBI" id="CHEBI:59789"/>
    </ligand>
</feature>
<dbReference type="SUPFAM" id="SSF55315">
    <property type="entry name" value="L30e-like"/>
    <property type="match status" value="1"/>
</dbReference>
<feature type="binding site" evidence="6">
    <location>
        <position position="229"/>
    </location>
    <ligand>
        <name>S-adenosyl-L-methionine</name>
        <dbReference type="ChEBI" id="CHEBI:59789"/>
    </ligand>
</feature>
<gene>
    <name evidence="6" type="primary">rlmB</name>
    <name evidence="8" type="ORF">SAMN05192566_0086</name>
</gene>
<dbReference type="PANTHER" id="PTHR46429">
    <property type="entry name" value="23S RRNA (GUANOSINE-2'-O-)-METHYLTRANSFERASE RLMB"/>
    <property type="match status" value="1"/>
</dbReference>
<accession>A0A1G8Z4J9</accession>
<dbReference type="Pfam" id="PF00588">
    <property type="entry name" value="SpoU_methylase"/>
    <property type="match status" value="1"/>
</dbReference>
<dbReference type="HAMAP" id="MF_01887">
    <property type="entry name" value="23SrRNA_methyltr_B"/>
    <property type="match status" value="1"/>
</dbReference>